<keyword evidence="3" id="KW-1185">Reference proteome</keyword>
<feature type="compositionally biased region" description="Basic residues" evidence="1">
    <location>
        <begin position="264"/>
        <end position="282"/>
    </location>
</feature>
<gene>
    <name evidence="2" type="ORF">ANANG_G00129230</name>
</gene>
<accession>A0A9D3RYB1</accession>
<evidence type="ECO:0000313" key="2">
    <source>
        <dbReference type="EMBL" id="KAG5847723.1"/>
    </source>
</evidence>
<dbReference type="PANTHER" id="PTHR10226">
    <property type="entry name" value="A KINASE ANCHOR PROTEIN"/>
    <property type="match status" value="1"/>
</dbReference>
<feature type="region of interest" description="Disordered" evidence="1">
    <location>
        <begin position="327"/>
        <end position="380"/>
    </location>
</feature>
<dbReference type="AlphaFoldDB" id="A0A9D3RYB1"/>
<feature type="compositionally biased region" description="Low complexity" evidence="1">
    <location>
        <begin position="20"/>
        <end position="33"/>
    </location>
</feature>
<dbReference type="InterPro" id="IPR008382">
    <property type="entry name" value="SPHK1-interactor_AKAP_110"/>
</dbReference>
<feature type="region of interest" description="Disordered" evidence="1">
    <location>
        <begin position="259"/>
        <end position="283"/>
    </location>
</feature>
<dbReference type="Proteomes" id="UP001044222">
    <property type="component" value="Chromosome 6"/>
</dbReference>
<reference evidence="2" key="1">
    <citation type="submission" date="2021-01" db="EMBL/GenBank/DDBJ databases">
        <title>A chromosome-scale assembly of European eel, Anguilla anguilla.</title>
        <authorList>
            <person name="Henkel C."/>
            <person name="Jong-Raadsen S.A."/>
            <person name="Dufour S."/>
            <person name="Weltzien F.-A."/>
            <person name="Palstra A.P."/>
            <person name="Pelster B."/>
            <person name="Spaink H.P."/>
            <person name="Van Den Thillart G.E."/>
            <person name="Jansen H."/>
            <person name="Zahm M."/>
            <person name="Klopp C."/>
            <person name="Cedric C."/>
            <person name="Louis A."/>
            <person name="Berthelot C."/>
            <person name="Parey E."/>
            <person name="Roest Crollius H."/>
            <person name="Montfort J."/>
            <person name="Robinson-Rechavi M."/>
            <person name="Bucao C."/>
            <person name="Bouchez O."/>
            <person name="Gislard M."/>
            <person name="Lluch J."/>
            <person name="Milhes M."/>
            <person name="Lampietro C."/>
            <person name="Lopez Roques C."/>
            <person name="Donnadieu C."/>
            <person name="Braasch I."/>
            <person name="Desvignes T."/>
            <person name="Postlethwait J."/>
            <person name="Bobe J."/>
            <person name="Guiguen Y."/>
            <person name="Dirks R."/>
        </authorList>
    </citation>
    <scope>NUCLEOTIDE SEQUENCE</scope>
    <source>
        <strain evidence="2">Tag_6206</strain>
        <tissue evidence="2">Liver</tissue>
    </source>
</reference>
<dbReference type="GO" id="GO:0051018">
    <property type="term" value="F:protein kinase A binding"/>
    <property type="evidence" value="ECO:0007669"/>
    <property type="project" value="TreeGrafter"/>
</dbReference>
<comment type="caution">
    <text evidence="2">The sequence shown here is derived from an EMBL/GenBank/DDBJ whole genome shotgun (WGS) entry which is preliminary data.</text>
</comment>
<dbReference type="PANTHER" id="PTHR10226:SF7">
    <property type="entry name" value="A-KINASE ANCHOR PROTEIN SPHKAP"/>
    <property type="match status" value="1"/>
</dbReference>
<feature type="compositionally biased region" description="Basic and acidic residues" evidence="1">
    <location>
        <begin position="1"/>
        <end position="10"/>
    </location>
</feature>
<dbReference type="EMBL" id="JAFIRN010000006">
    <property type="protein sequence ID" value="KAG5847723.1"/>
    <property type="molecule type" value="Genomic_DNA"/>
</dbReference>
<evidence type="ECO:0000256" key="1">
    <source>
        <dbReference type="SAM" id="MobiDB-lite"/>
    </source>
</evidence>
<feature type="region of interest" description="Disordered" evidence="1">
    <location>
        <begin position="1"/>
        <end position="102"/>
    </location>
</feature>
<feature type="region of interest" description="Disordered" evidence="1">
    <location>
        <begin position="190"/>
        <end position="229"/>
    </location>
</feature>
<protein>
    <submittedName>
        <fullName evidence="2">Uncharacterized protein</fullName>
    </submittedName>
</protein>
<feature type="compositionally biased region" description="Polar residues" evidence="1">
    <location>
        <begin position="90"/>
        <end position="102"/>
    </location>
</feature>
<dbReference type="GO" id="GO:0005739">
    <property type="term" value="C:mitochondrion"/>
    <property type="evidence" value="ECO:0007669"/>
    <property type="project" value="TreeGrafter"/>
</dbReference>
<organism evidence="2 3">
    <name type="scientific">Anguilla anguilla</name>
    <name type="common">European freshwater eel</name>
    <name type="synonym">Muraena anguilla</name>
    <dbReference type="NCBI Taxonomy" id="7936"/>
    <lineage>
        <taxon>Eukaryota</taxon>
        <taxon>Metazoa</taxon>
        <taxon>Chordata</taxon>
        <taxon>Craniata</taxon>
        <taxon>Vertebrata</taxon>
        <taxon>Euteleostomi</taxon>
        <taxon>Actinopterygii</taxon>
        <taxon>Neopterygii</taxon>
        <taxon>Teleostei</taxon>
        <taxon>Anguilliformes</taxon>
        <taxon>Anguillidae</taxon>
        <taxon>Anguilla</taxon>
    </lineage>
</organism>
<proteinExistence type="predicted"/>
<name>A0A9D3RYB1_ANGAN</name>
<sequence>MERLVNRVVDETAVPDEPPDAASASAVTAKVATCPELSVVDTSADDQPHGRLGHGRSGAERAAGQGGVPEEVDDNPSAALGPADRLGQDLSRSGSMSKQSSCESITDEFSRFMVQQMESEGRGFDLLLDYYAGKSASGILSAAVQQAAGKRSNGRLAVRPACVSKQSSTESITEEFYRFMLRDLDWEGGDRGGSSGAKEWSNTLLPPSPRTPFCVRQSSVPDRRSSDSRLTTDRITDALIHETWRGSIESLMRKNKIIGDERRTRTRTRRTRGRGGRARGRRPHVELFANRLVADILESGKSSLGGRRPASVGERRRCFRARAEFDWSGRGQGGDSTPPRGSRDVPQIHIQDDQREQLDEDGPRCSPEETPHSPMSRETWDLGDSAKDCLENGEAGGSGSQMELLVMNFDLGGECVDGNLRATLQWIAATELGLPAICFQKAPGRTDKFQEVVQLVTRRGWTVGRLFCAVVHFCEAREARADFMDWLLERLRP</sequence>
<feature type="compositionally biased region" description="Basic and acidic residues" evidence="1">
    <location>
        <begin position="350"/>
        <end position="371"/>
    </location>
</feature>
<evidence type="ECO:0000313" key="3">
    <source>
        <dbReference type="Proteomes" id="UP001044222"/>
    </source>
</evidence>